<gene>
    <name evidence="3" type="ORF">PHAVU_008G199000g</name>
</gene>
<dbReference type="OMA" id="RTACECL"/>
<comment type="similarity">
    <text evidence="1">Belongs to the plant LTP family.</text>
</comment>
<dbReference type="OrthoDB" id="1403824at2759"/>
<evidence type="ECO:0000256" key="1">
    <source>
        <dbReference type="ARBA" id="ARBA00009748"/>
    </source>
</evidence>
<dbReference type="GO" id="GO:0008289">
    <property type="term" value="F:lipid binding"/>
    <property type="evidence" value="ECO:0007669"/>
    <property type="project" value="InterPro"/>
</dbReference>
<evidence type="ECO:0008006" key="5">
    <source>
        <dbReference type="Google" id="ProtNLM"/>
    </source>
</evidence>
<evidence type="ECO:0000256" key="2">
    <source>
        <dbReference type="SAM" id="SignalP"/>
    </source>
</evidence>
<protein>
    <recommendedName>
        <fullName evidence="5">Bifunctional inhibitor/plant lipid transfer protein/seed storage helical domain-containing protein</fullName>
    </recommendedName>
</protein>
<dbReference type="EMBL" id="CM002295">
    <property type="protein sequence ID" value="ESW13468.1"/>
    <property type="molecule type" value="Genomic_DNA"/>
</dbReference>
<dbReference type="PANTHER" id="PTHR33076">
    <property type="entry name" value="NON-SPECIFIC LIPID-TRANSFER PROTEIN 2-RELATED"/>
    <property type="match status" value="1"/>
</dbReference>
<dbReference type="Proteomes" id="UP000000226">
    <property type="component" value="Chromosome 8"/>
</dbReference>
<name>V7B9C4_PHAVU</name>
<keyword evidence="2" id="KW-0732">Signal</keyword>
<evidence type="ECO:0000313" key="3">
    <source>
        <dbReference type="EMBL" id="ESW13468.1"/>
    </source>
</evidence>
<proteinExistence type="inferred from homology"/>
<dbReference type="Gramene" id="ESW13468">
    <property type="protein sequence ID" value="ESW13468"/>
    <property type="gene ID" value="PHAVU_008G199000g"/>
</dbReference>
<dbReference type="Gene3D" id="1.10.110.10">
    <property type="entry name" value="Plant lipid-transfer and hydrophobic proteins"/>
    <property type="match status" value="1"/>
</dbReference>
<dbReference type="InterPro" id="IPR036312">
    <property type="entry name" value="Bifun_inhib/LTP/seed_sf"/>
</dbReference>
<sequence>MKSVSASVFPLAIVLVLTVAAMKPVNGFNCLEAKLSLLSCLPFLSNNTDKPPTACCDAVVDVKASAPTKPELRTACECLMKAATDS</sequence>
<evidence type="ECO:0000313" key="4">
    <source>
        <dbReference type="Proteomes" id="UP000000226"/>
    </source>
</evidence>
<accession>V7B9C4</accession>
<dbReference type="GO" id="GO:0006869">
    <property type="term" value="P:lipid transport"/>
    <property type="evidence" value="ECO:0007669"/>
    <property type="project" value="InterPro"/>
</dbReference>
<feature type="signal peptide" evidence="2">
    <location>
        <begin position="1"/>
        <end position="27"/>
    </location>
</feature>
<organism evidence="3 4">
    <name type="scientific">Phaseolus vulgaris</name>
    <name type="common">Kidney bean</name>
    <name type="synonym">French bean</name>
    <dbReference type="NCBI Taxonomy" id="3885"/>
    <lineage>
        <taxon>Eukaryota</taxon>
        <taxon>Viridiplantae</taxon>
        <taxon>Streptophyta</taxon>
        <taxon>Embryophyta</taxon>
        <taxon>Tracheophyta</taxon>
        <taxon>Spermatophyta</taxon>
        <taxon>Magnoliopsida</taxon>
        <taxon>eudicotyledons</taxon>
        <taxon>Gunneridae</taxon>
        <taxon>Pentapetalae</taxon>
        <taxon>rosids</taxon>
        <taxon>fabids</taxon>
        <taxon>Fabales</taxon>
        <taxon>Fabaceae</taxon>
        <taxon>Papilionoideae</taxon>
        <taxon>50 kb inversion clade</taxon>
        <taxon>NPAAA clade</taxon>
        <taxon>indigoferoid/millettioid clade</taxon>
        <taxon>Phaseoleae</taxon>
        <taxon>Phaseolus</taxon>
    </lineage>
</organism>
<dbReference type="InterPro" id="IPR000528">
    <property type="entry name" value="Plant_nsLTP"/>
</dbReference>
<keyword evidence="4" id="KW-1185">Reference proteome</keyword>
<feature type="chain" id="PRO_5004754297" description="Bifunctional inhibitor/plant lipid transfer protein/seed storage helical domain-containing protein" evidence="2">
    <location>
        <begin position="28"/>
        <end position="86"/>
    </location>
</feature>
<dbReference type="SMR" id="V7B9C4"/>
<reference evidence="4" key="1">
    <citation type="journal article" date="2014" name="Nat. Genet.">
        <title>A reference genome for common bean and genome-wide analysis of dual domestications.</title>
        <authorList>
            <person name="Schmutz J."/>
            <person name="McClean P.E."/>
            <person name="Mamidi S."/>
            <person name="Wu G.A."/>
            <person name="Cannon S.B."/>
            <person name="Grimwood J."/>
            <person name="Jenkins J."/>
            <person name="Shu S."/>
            <person name="Song Q."/>
            <person name="Chavarro C."/>
            <person name="Torres-Torres M."/>
            <person name="Geffroy V."/>
            <person name="Moghaddam S.M."/>
            <person name="Gao D."/>
            <person name="Abernathy B."/>
            <person name="Barry K."/>
            <person name="Blair M."/>
            <person name="Brick M.A."/>
            <person name="Chovatia M."/>
            <person name="Gepts P."/>
            <person name="Goodstein D.M."/>
            <person name="Gonzales M."/>
            <person name="Hellsten U."/>
            <person name="Hyten D.L."/>
            <person name="Jia G."/>
            <person name="Kelly J.D."/>
            <person name="Kudrna D."/>
            <person name="Lee R."/>
            <person name="Richard M.M."/>
            <person name="Miklas P.N."/>
            <person name="Osorno J.M."/>
            <person name="Rodrigues J."/>
            <person name="Thareau V."/>
            <person name="Urrea C.A."/>
            <person name="Wang M."/>
            <person name="Yu Y."/>
            <person name="Zhang M."/>
            <person name="Wing R.A."/>
            <person name="Cregan P.B."/>
            <person name="Rokhsar D.S."/>
            <person name="Jackson S.A."/>
        </authorList>
    </citation>
    <scope>NUCLEOTIDE SEQUENCE [LARGE SCALE GENOMIC DNA]</scope>
    <source>
        <strain evidence="4">cv. G19833</strain>
    </source>
</reference>
<dbReference type="SUPFAM" id="SSF47699">
    <property type="entry name" value="Bifunctional inhibitor/lipid-transfer protein/seed storage 2S albumin"/>
    <property type="match status" value="1"/>
</dbReference>
<dbReference type="AlphaFoldDB" id="V7B9C4"/>